<dbReference type="EMBL" id="WHUG01000001">
    <property type="protein sequence ID" value="MQA36752.1"/>
    <property type="molecule type" value="Genomic_DNA"/>
</dbReference>
<evidence type="ECO:0008006" key="4">
    <source>
        <dbReference type="Google" id="ProtNLM"/>
    </source>
</evidence>
<name>A0A6A7MUF8_9BURK</name>
<gene>
    <name evidence="2" type="ORF">GEV02_01210</name>
</gene>
<organism evidence="2 3">
    <name type="scientific">Rugamonas aquatica</name>
    <dbReference type="NCBI Taxonomy" id="2743357"/>
    <lineage>
        <taxon>Bacteria</taxon>
        <taxon>Pseudomonadati</taxon>
        <taxon>Pseudomonadota</taxon>
        <taxon>Betaproteobacteria</taxon>
        <taxon>Burkholderiales</taxon>
        <taxon>Oxalobacteraceae</taxon>
        <taxon>Telluria group</taxon>
        <taxon>Rugamonas</taxon>
    </lineage>
</organism>
<accession>A0A6A7MUF8</accession>
<dbReference type="AlphaFoldDB" id="A0A6A7MUF8"/>
<evidence type="ECO:0000256" key="1">
    <source>
        <dbReference type="SAM" id="SignalP"/>
    </source>
</evidence>
<keyword evidence="3" id="KW-1185">Reference proteome</keyword>
<protein>
    <recommendedName>
        <fullName evidence="4">DUF3828 domain-containing protein</fullName>
    </recommendedName>
</protein>
<evidence type="ECO:0000313" key="2">
    <source>
        <dbReference type="EMBL" id="MQA36752.1"/>
    </source>
</evidence>
<feature type="signal peptide" evidence="1">
    <location>
        <begin position="1"/>
        <end position="18"/>
    </location>
</feature>
<reference evidence="2 3" key="1">
    <citation type="submission" date="2019-10" db="EMBL/GenBank/DDBJ databases">
        <title>Two novel species isolated from a subtropical stream in China.</title>
        <authorList>
            <person name="Lu H."/>
        </authorList>
    </citation>
    <scope>NUCLEOTIDE SEQUENCE [LARGE SCALE GENOMIC DNA]</scope>
    <source>
        <strain evidence="2 3">FT29W</strain>
    </source>
</reference>
<proteinExistence type="predicted"/>
<comment type="caution">
    <text evidence="2">The sequence shown here is derived from an EMBL/GenBank/DDBJ whole genome shotgun (WGS) entry which is preliminary data.</text>
</comment>
<dbReference type="Proteomes" id="UP000440498">
    <property type="component" value="Unassembled WGS sequence"/>
</dbReference>
<dbReference type="RefSeq" id="WP_152836130.1">
    <property type="nucleotide sequence ID" value="NZ_WHUG01000001.1"/>
</dbReference>
<keyword evidence="1" id="KW-0732">Signal</keyword>
<sequence>MKRAIPTIVLLSALAANAATQIDSAGELSKPNACTASNKAALRAQLSKSPAADEVWRLTELLLCGARTPANSAYLRSHMPAKITVSNSDTGSEDQTSTVKVDAQLIDTLLGAGEARDAELRDEGNDIVLQYWPNEACVNGRTLRYTKGKWRIVAISDACD</sequence>
<evidence type="ECO:0000313" key="3">
    <source>
        <dbReference type="Proteomes" id="UP000440498"/>
    </source>
</evidence>
<feature type="chain" id="PRO_5025504067" description="DUF3828 domain-containing protein" evidence="1">
    <location>
        <begin position="19"/>
        <end position="160"/>
    </location>
</feature>